<accession>A0A1F5HGL9</accession>
<keyword evidence="6" id="KW-0460">Magnesium</keyword>
<dbReference type="PANTHER" id="PTHR43600:SF2">
    <property type="entry name" value="F420-NON-REDUCING HYDROGENASE VHU SUBUNIT A"/>
    <property type="match status" value="1"/>
</dbReference>
<keyword evidence="3 6" id="KW-0533">Nickel</keyword>
<dbReference type="GO" id="GO:0008901">
    <property type="term" value="F:ferredoxin hydrogenase activity"/>
    <property type="evidence" value="ECO:0007669"/>
    <property type="project" value="InterPro"/>
</dbReference>
<sequence length="429" mass="47894">MHNSSFDLTLDQITKIEGAAGLDVSVRGGKVVDLRLKLSEYKRFYTQGVRGKSVPAVPQLLARICGTCSNAHILCSIEACEKALGIVPSAQTMIMRRLAINGLMIRDHGLHLYVFALPDLLGKDSILELDENNPKEKQFLEDTFCVKKAGNMLSVAFGGRSVHAPYLTIGGFLKFPSADDLTGCKNFLIKARPAAQRLVKLFSDSQFKFYDQTNFVGLIGENRYDFLEGKIKTSKDGVIEEANFRQHLEHQVIPYSQASGYKFKRETYMVGALARVNLAKEKLNENTIKNVGYVLSRFPSTNVFDNNLAQAIEILHCIDDSLLLLGSNQFNPEKPASTQKKDGVGVGVIEAPRGTLYHMLEIKDNKVARAEIIVPTGQNQISIEKNLVRLVEENIDLDKEQLSHEIEKFVRAYDPCISCATHFLKINFH</sequence>
<dbReference type="InterPro" id="IPR001501">
    <property type="entry name" value="Ni-dep_hyd_lsu"/>
</dbReference>
<feature type="binding site" evidence="6">
    <location>
        <position position="65"/>
    </location>
    <ligand>
        <name>Ni(2+)</name>
        <dbReference type="ChEBI" id="CHEBI:49786"/>
    </ligand>
</feature>
<name>A0A1F5HGL9_9BACT</name>
<dbReference type="InterPro" id="IPR018194">
    <property type="entry name" value="Ni-dep_hyd_lsu_Ni_BS"/>
</dbReference>
<evidence type="ECO:0000256" key="1">
    <source>
        <dbReference type="ARBA" id="ARBA00001967"/>
    </source>
</evidence>
<dbReference type="EMBL" id="MFCA01000001">
    <property type="protein sequence ID" value="OGE03278.1"/>
    <property type="molecule type" value="Genomic_DNA"/>
</dbReference>
<feature type="binding site" evidence="6">
    <location>
        <position position="372"/>
    </location>
    <ligand>
        <name>Mg(2+)</name>
        <dbReference type="ChEBI" id="CHEBI:18420"/>
    </ligand>
</feature>
<evidence type="ECO:0000313" key="8">
    <source>
        <dbReference type="Proteomes" id="UP000176751"/>
    </source>
</evidence>
<organism evidence="7 8">
    <name type="scientific">Candidatus Curtissbacteria bacterium RIFOXYA1_FULL_41_14</name>
    <dbReference type="NCBI Taxonomy" id="1797737"/>
    <lineage>
        <taxon>Bacteria</taxon>
        <taxon>Candidatus Curtissiibacteriota</taxon>
    </lineage>
</organism>
<dbReference type="PANTHER" id="PTHR43600">
    <property type="entry name" value="COENZYME F420 HYDROGENASE, SUBUNIT ALPHA"/>
    <property type="match status" value="1"/>
</dbReference>
<dbReference type="Proteomes" id="UP000176751">
    <property type="component" value="Unassembled WGS sequence"/>
</dbReference>
<keyword evidence="5" id="KW-0560">Oxidoreductase</keyword>
<evidence type="ECO:0000256" key="5">
    <source>
        <dbReference type="ARBA" id="ARBA00023002"/>
    </source>
</evidence>
<evidence type="ECO:0000256" key="2">
    <source>
        <dbReference type="ARBA" id="ARBA00009292"/>
    </source>
</evidence>
<evidence type="ECO:0000256" key="6">
    <source>
        <dbReference type="PIRSR" id="PIRSR601501-1"/>
    </source>
</evidence>
<dbReference type="PROSITE" id="PS00508">
    <property type="entry name" value="NI_HGENASE_L_2"/>
    <property type="match status" value="1"/>
</dbReference>
<comment type="caution">
    <text evidence="7">The sequence shown here is derived from an EMBL/GenBank/DDBJ whole genome shotgun (WGS) entry which is preliminary data.</text>
</comment>
<feature type="binding site" evidence="6">
    <location>
        <position position="68"/>
    </location>
    <ligand>
        <name>Ni(2+)</name>
        <dbReference type="ChEBI" id="CHEBI:49786"/>
    </ligand>
</feature>
<feature type="binding site" evidence="6">
    <location>
        <position position="416"/>
    </location>
    <ligand>
        <name>Ni(2+)</name>
        <dbReference type="ChEBI" id="CHEBI:49786"/>
    </ligand>
</feature>
<comment type="cofactor">
    <cofactor evidence="1 6">
        <name>Ni(2+)</name>
        <dbReference type="ChEBI" id="CHEBI:49786"/>
    </cofactor>
</comment>
<evidence type="ECO:0000256" key="3">
    <source>
        <dbReference type="ARBA" id="ARBA00022596"/>
    </source>
</evidence>
<protein>
    <recommendedName>
        <fullName evidence="9">Hydrogenase/sulfur reductase subunit alpha</fullName>
    </recommendedName>
</protein>
<gene>
    <name evidence="7" type="ORF">A2196_05970</name>
</gene>
<evidence type="ECO:0008006" key="9">
    <source>
        <dbReference type="Google" id="ProtNLM"/>
    </source>
</evidence>
<dbReference type="Gene3D" id="1.10.645.10">
    <property type="entry name" value="Cytochrome-c3 Hydrogenase, chain B"/>
    <property type="match status" value="1"/>
</dbReference>
<evidence type="ECO:0000313" key="7">
    <source>
        <dbReference type="EMBL" id="OGE03278.1"/>
    </source>
</evidence>
<feature type="binding site" evidence="6">
    <location>
        <position position="422"/>
    </location>
    <ligand>
        <name>Mg(2+)</name>
        <dbReference type="ChEBI" id="CHEBI:18420"/>
    </ligand>
</feature>
<feature type="binding site" evidence="6">
    <location>
        <position position="419"/>
    </location>
    <ligand>
        <name>Fe cation</name>
        <dbReference type="ChEBI" id="CHEBI:24875"/>
    </ligand>
</feature>
<dbReference type="STRING" id="1797737.A2196_05970"/>
<dbReference type="SUPFAM" id="SSF56762">
    <property type="entry name" value="HydB/Nqo4-like"/>
    <property type="match status" value="1"/>
</dbReference>
<proteinExistence type="inferred from homology"/>
<dbReference type="Pfam" id="PF00374">
    <property type="entry name" value="NiFeSe_Hases"/>
    <property type="match status" value="2"/>
</dbReference>
<keyword evidence="4 6" id="KW-0479">Metal-binding</keyword>
<reference evidence="7 8" key="1">
    <citation type="journal article" date="2016" name="Nat. Commun.">
        <title>Thousands of microbial genomes shed light on interconnected biogeochemical processes in an aquifer system.</title>
        <authorList>
            <person name="Anantharaman K."/>
            <person name="Brown C.T."/>
            <person name="Hug L.A."/>
            <person name="Sharon I."/>
            <person name="Castelle C.J."/>
            <person name="Probst A.J."/>
            <person name="Thomas B.C."/>
            <person name="Singh A."/>
            <person name="Wilkins M.J."/>
            <person name="Karaoz U."/>
            <person name="Brodie E.L."/>
            <person name="Williams K.H."/>
            <person name="Hubbard S.S."/>
            <person name="Banfield J.F."/>
        </authorList>
    </citation>
    <scope>NUCLEOTIDE SEQUENCE [LARGE SCALE GENOMIC DNA]</scope>
</reference>
<dbReference type="GO" id="GO:0016151">
    <property type="term" value="F:nickel cation binding"/>
    <property type="evidence" value="ECO:0007669"/>
    <property type="project" value="InterPro"/>
</dbReference>
<keyword evidence="6" id="KW-0408">Iron</keyword>
<dbReference type="InterPro" id="IPR029014">
    <property type="entry name" value="NiFe-Hase_large"/>
</dbReference>
<evidence type="ECO:0000256" key="4">
    <source>
        <dbReference type="ARBA" id="ARBA00022723"/>
    </source>
</evidence>
<feature type="binding site" evidence="6">
    <location>
        <position position="68"/>
    </location>
    <ligand>
        <name>Fe cation</name>
        <dbReference type="ChEBI" id="CHEBI:24875"/>
    </ligand>
</feature>
<comment type="similarity">
    <text evidence="2">Belongs to the [NiFe]/[NiFeSe] hydrogenase large subunit family.</text>
</comment>
<comment type="cofactor">
    <cofactor evidence="6">
        <name>Fe cation</name>
        <dbReference type="ChEBI" id="CHEBI:24875"/>
    </cofactor>
</comment>
<dbReference type="AlphaFoldDB" id="A0A1F5HGL9"/>